<dbReference type="EMBL" id="OX451736">
    <property type="protein sequence ID" value="CAI8586784.1"/>
    <property type="molecule type" value="Genomic_DNA"/>
</dbReference>
<evidence type="ECO:0000256" key="2">
    <source>
        <dbReference type="SAM" id="Phobius"/>
    </source>
</evidence>
<feature type="transmembrane region" description="Helical" evidence="2">
    <location>
        <begin position="6"/>
        <end position="25"/>
    </location>
</feature>
<evidence type="ECO:0000256" key="1">
    <source>
        <dbReference type="SAM" id="MobiDB-lite"/>
    </source>
</evidence>
<keyword evidence="2" id="KW-0472">Membrane</keyword>
<keyword evidence="2" id="KW-0812">Transmembrane</keyword>
<protein>
    <submittedName>
        <fullName evidence="3">Uncharacterized protein</fullName>
    </submittedName>
</protein>
<evidence type="ECO:0000313" key="4">
    <source>
        <dbReference type="Proteomes" id="UP001157006"/>
    </source>
</evidence>
<dbReference type="AlphaFoldDB" id="A0AAV0YLQ1"/>
<proteinExistence type="predicted"/>
<name>A0AAV0YLQ1_VICFA</name>
<organism evidence="3 4">
    <name type="scientific">Vicia faba</name>
    <name type="common">Broad bean</name>
    <name type="synonym">Faba vulgaris</name>
    <dbReference type="NCBI Taxonomy" id="3906"/>
    <lineage>
        <taxon>Eukaryota</taxon>
        <taxon>Viridiplantae</taxon>
        <taxon>Streptophyta</taxon>
        <taxon>Embryophyta</taxon>
        <taxon>Tracheophyta</taxon>
        <taxon>Spermatophyta</taxon>
        <taxon>Magnoliopsida</taxon>
        <taxon>eudicotyledons</taxon>
        <taxon>Gunneridae</taxon>
        <taxon>Pentapetalae</taxon>
        <taxon>rosids</taxon>
        <taxon>fabids</taxon>
        <taxon>Fabales</taxon>
        <taxon>Fabaceae</taxon>
        <taxon>Papilionoideae</taxon>
        <taxon>50 kb inversion clade</taxon>
        <taxon>NPAAA clade</taxon>
        <taxon>Hologalegina</taxon>
        <taxon>IRL clade</taxon>
        <taxon>Fabeae</taxon>
        <taxon>Vicia</taxon>
    </lineage>
</organism>
<gene>
    <name evidence="3" type="ORF">VFH_I270200</name>
</gene>
<keyword evidence="2" id="KW-1133">Transmembrane helix</keyword>
<reference evidence="3 4" key="1">
    <citation type="submission" date="2023-01" db="EMBL/GenBank/DDBJ databases">
        <authorList>
            <person name="Kreplak J."/>
        </authorList>
    </citation>
    <scope>NUCLEOTIDE SEQUENCE [LARGE SCALE GENOMIC DNA]</scope>
</reference>
<sequence length="112" mass="12529">MTNMFSTYVSYVFYLCLFLVTGGNMRNHHDTPIPSGEDSQKTKLSTSGGDKDVPDILYNMLTEPQVHKENNDHVHEDVKVDDGVVNNHNHAFEYVKTLGKGVNESISTINGE</sequence>
<keyword evidence="4" id="KW-1185">Reference proteome</keyword>
<evidence type="ECO:0000313" key="3">
    <source>
        <dbReference type="EMBL" id="CAI8586784.1"/>
    </source>
</evidence>
<feature type="region of interest" description="Disordered" evidence="1">
    <location>
        <begin position="27"/>
        <end position="53"/>
    </location>
</feature>
<dbReference type="Proteomes" id="UP001157006">
    <property type="component" value="Chromosome 1L"/>
</dbReference>
<accession>A0AAV0YLQ1</accession>